<feature type="compositionally biased region" description="Polar residues" evidence="1">
    <location>
        <begin position="466"/>
        <end position="482"/>
    </location>
</feature>
<evidence type="ECO:0000313" key="3">
    <source>
        <dbReference type="Proteomes" id="UP000799438"/>
    </source>
</evidence>
<organism evidence="2 3">
    <name type="scientific">Aplosporella prunicola CBS 121167</name>
    <dbReference type="NCBI Taxonomy" id="1176127"/>
    <lineage>
        <taxon>Eukaryota</taxon>
        <taxon>Fungi</taxon>
        <taxon>Dikarya</taxon>
        <taxon>Ascomycota</taxon>
        <taxon>Pezizomycotina</taxon>
        <taxon>Dothideomycetes</taxon>
        <taxon>Dothideomycetes incertae sedis</taxon>
        <taxon>Botryosphaeriales</taxon>
        <taxon>Aplosporellaceae</taxon>
        <taxon>Aplosporella</taxon>
    </lineage>
</organism>
<dbReference type="AlphaFoldDB" id="A0A6A6BNM8"/>
<sequence length="488" mass="51508">MASSDVDQKYLSRLASHTATTNPLLSASLYQLLGLSVLLSRKLVRARKLRKLDASRDNKSLALYHHILWLSREGLSILELNILPYTQDGQHGPECRVLGAKLRASLYHIFCLFHSQPPVSESNSISSQTGSAPADHHTSLMPGQTHKQARTHGNDGNSNGVSNPNGNGNSNGNGRNESPKASQAKQKDAGHSTGRMPTLREPITSITSETSFLTNPYANSSGGGGNSPRPAHPPGLPLNNSRPSAFLLPPLNFLPLTNTHFTTAANMAVAILPGSHPLRLSVALEHTAFVWDCLNDHDGARKLARKAIREVYRAKEGMDDADFEDAAELVGMLGKVMRRKSWEGTPHAGDSGATTAGAKTPEHNGGGGGPGGGARALQQAATRADAAARQQPHSSRNPSSGHSPARTKGSSAQLDPLEAGGPVRSPRASSERLRPRRSGGGGSGGGSEETTPRALHSKDGWGTGGSTTPRAVQHLSASQQPEMIQGMI</sequence>
<dbReference type="InterPro" id="IPR036815">
    <property type="entry name" value="14-3-3_dom_sf"/>
</dbReference>
<feature type="region of interest" description="Disordered" evidence="1">
    <location>
        <begin position="342"/>
        <end position="488"/>
    </location>
</feature>
<feature type="compositionally biased region" description="Low complexity" evidence="1">
    <location>
        <begin position="154"/>
        <end position="176"/>
    </location>
</feature>
<evidence type="ECO:0000256" key="1">
    <source>
        <dbReference type="SAM" id="MobiDB-lite"/>
    </source>
</evidence>
<feature type="compositionally biased region" description="Polar residues" evidence="1">
    <location>
        <begin position="392"/>
        <end position="413"/>
    </location>
</feature>
<keyword evidence="3" id="KW-1185">Reference proteome</keyword>
<feature type="compositionally biased region" description="Gly residues" evidence="1">
    <location>
        <begin position="364"/>
        <end position="374"/>
    </location>
</feature>
<protein>
    <recommendedName>
        <fullName evidence="4">14-3-3 domain-containing protein</fullName>
    </recommendedName>
</protein>
<dbReference type="RefSeq" id="XP_033401442.1">
    <property type="nucleotide sequence ID" value="XM_033539892.1"/>
</dbReference>
<feature type="compositionally biased region" description="Polar residues" evidence="1">
    <location>
        <begin position="204"/>
        <end position="218"/>
    </location>
</feature>
<feature type="compositionally biased region" description="Polar residues" evidence="1">
    <location>
        <begin position="121"/>
        <end position="131"/>
    </location>
</feature>
<dbReference type="Proteomes" id="UP000799438">
    <property type="component" value="Unassembled WGS sequence"/>
</dbReference>
<dbReference type="OrthoDB" id="5370350at2759"/>
<evidence type="ECO:0000313" key="2">
    <source>
        <dbReference type="EMBL" id="KAF2145730.1"/>
    </source>
</evidence>
<feature type="compositionally biased region" description="Gly residues" evidence="1">
    <location>
        <begin position="438"/>
        <end position="447"/>
    </location>
</feature>
<accession>A0A6A6BNM8</accession>
<dbReference type="EMBL" id="ML995477">
    <property type="protein sequence ID" value="KAF2145730.1"/>
    <property type="molecule type" value="Genomic_DNA"/>
</dbReference>
<gene>
    <name evidence="2" type="ORF">K452DRAFT_284100</name>
</gene>
<feature type="region of interest" description="Disordered" evidence="1">
    <location>
        <begin position="121"/>
        <end position="238"/>
    </location>
</feature>
<reference evidence="2" key="1">
    <citation type="journal article" date="2020" name="Stud. Mycol.">
        <title>101 Dothideomycetes genomes: a test case for predicting lifestyles and emergence of pathogens.</title>
        <authorList>
            <person name="Haridas S."/>
            <person name="Albert R."/>
            <person name="Binder M."/>
            <person name="Bloem J."/>
            <person name="Labutti K."/>
            <person name="Salamov A."/>
            <person name="Andreopoulos B."/>
            <person name="Baker S."/>
            <person name="Barry K."/>
            <person name="Bills G."/>
            <person name="Bluhm B."/>
            <person name="Cannon C."/>
            <person name="Castanera R."/>
            <person name="Culley D."/>
            <person name="Daum C."/>
            <person name="Ezra D."/>
            <person name="Gonzalez J."/>
            <person name="Henrissat B."/>
            <person name="Kuo A."/>
            <person name="Liang C."/>
            <person name="Lipzen A."/>
            <person name="Lutzoni F."/>
            <person name="Magnuson J."/>
            <person name="Mondo S."/>
            <person name="Nolan M."/>
            <person name="Ohm R."/>
            <person name="Pangilinan J."/>
            <person name="Park H.-J."/>
            <person name="Ramirez L."/>
            <person name="Alfaro M."/>
            <person name="Sun H."/>
            <person name="Tritt A."/>
            <person name="Yoshinaga Y."/>
            <person name="Zwiers L.-H."/>
            <person name="Turgeon B."/>
            <person name="Goodwin S."/>
            <person name="Spatafora J."/>
            <person name="Crous P."/>
            <person name="Grigoriev I."/>
        </authorList>
    </citation>
    <scope>NUCLEOTIDE SEQUENCE</scope>
    <source>
        <strain evidence="2">CBS 121167</strain>
    </source>
</reference>
<dbReference type="GeneID" id="54297388"/>
<evidence type="ECO:0008006" key="4">
    <source>
        <dbReference type="Google" id="ProtNLM"/>
    </source>
</evidence>
<name>A0A6A6BNM8_9PEZI</name>
<dbReference type="SUPFAM" id="SSF48445">
    <property type="entry name" value="14-3-3 protein"/>
    <property type="match status" value="1"/>
</dbReference>
<proteinExistence type="predicted"/>
<feature type="compositionally biased region" description="Low complexity" evidence="1">
    <location>
        <begin position="375"/>
        <end position="391"/>
    </location>
</feature>
<dbReference type="Gene3D" id="1.20.190.20">
    <property type="entry name" value="14-3-3 domain"/>
    <property type="match status" value="1"/>
</dbReference>